<keyword evidence="2" id="KW-1185">Reference proteome</keyword>
<evidence type="ECO:0000313" key="1">
    <source>
        <dbReference type="EMBL" id="KAJ3535166.1"/>
    </source>
</evidence>
<dbReference type="Proteomes" id="UP001148629">
    <property type="component" value="Unassembled WGS sequence"/>
</dbReference>
<proteinExistence type="predicted"/>
<protein>
    <submittedName>
        <fullName evidence="1">Uncharacterized protein</fullName>
    </submittedName>
</protein>
<sequence>MAPPVLVLAPGAWHTPYAYHKIIPRLEGKGFTCDTISFPSVFASPPPQDLNADIQAVRKVITPYVNEGRDVTIVVHSWSGAVVNSALKGLDQAARLKEGKTGGVSKLIFIAAFLVPEGVSVFDALGGEVPSLWNTQGDVIYANAPITAFYNDLEPDEAQRYASLLKPHAKATKYTKTTGEAWKHIPSVYLICDNDNAFPPFAQKGMVNIAQNEGANMKTERINTSHSPFLSKPDEVSDFIIRHVNES</sequence>
<dbReference type="EMBL" id="JANRMS010000731">
    <property type="protein sequence ID" value="KAJ3535166.1"/>
    <property type="molecule type" value="Genomic_DNA"/>
</dbReference>
<organism evidence="1 2">
    <name type="scientific">Fusarium decemcellulare</name>
    <dbReference type="NCBI Taxonomy" id="57161"/>
    <lineage>
        <taxon>Eukaryota</taxon>
        <taxon>Fungi</taxon>
        <taxon>Dikarya</taxon>
        <taxon>Ascomycota</taxon>
        <taxon>Pezizomycotina</taxon>
        <taxon>Sordariomycetes</taxon>
        <taxon>Hypocreomycetidae</taxon>
        <taxon>Hypocreales</taxon>
        <taxon>Nectriaceae</taxon>
        <taxon>Fusarium</taxon>
        <taxon>Fusarium decemcellulare species complex</taxon>
    </lineage>
</organism>
<evidence type="ECO:0000313" key="2">
    <source>
        <dbReference type="Proteomes" id="UP001148629"/>
    </source>
</evidence>
<gene>
    <name evidence="1" type="ORF">NM208_g7246</name>
</gene>
<comment type="caution">
    <text evidence="1">The sequence shown here is derived from an EMBL/GenBank/DDBJ whole genome shotgun (WGS) entry which is preliminary data.</text>
</comment>
<reference evidence="1" key="1">
    <citation type="submission" date="2022-08" db="EMBL/GenBank/DDBJ databases">
        <title>Genome Sequence of Fusarium decemcellulare.</title>
        <authorList>
            <person name="Buettner E."/>
        </authorList>
    </citation>
    <scope>NUCLEOTIDE SEQUENCE</scope>
    <source>
        <strain evidence="1">Babe19</strain>
    </source>
</reference>
<accession>A0ACC1S9U2</accession>
<name>A0ACC1S9U2_9HYPO</name>